<feature type="compositionally biased region" description="Polar residues" evidence="1">
    <location>
        <begin position="24"/>
        <end position="57"/>
    </location>
</feature>
<feature type="compositionally biased region" description="Low complexity" evidence="1">
    <location>
        <begin position="140"/>
        <end position="154"/>
    </location>
</feature>
<dbReference type="EMBL" id="JH930471">
    <property type="protein sequence ID" value="EKM56445.1"/>
    <property type="molecule type" value="Genomic_DNA"/>
</dbReference>
<accession>K5WB70</accession>
<keyword evidence="3" id="KW-1185">Reference proteome</keyword>
<dbReference type="OrthoDB" id="1431247at2759"/>
<protein>
    <submittedName>
        <fullName evidence="2">Uncharacterized protein</fullName>
    </submittedName>
</protein>
<evidence type="ECO:0000256" key="1">
    <source>
        <dbReference type="SAM" id="MobiDB-lite"/>
    </source>
</evidence>
<organism evidence="2 3">
    <name type="scientific">Phanerochaete carnosa (strain HHB-10118-sp)</name>
    <name type="common">White-rot fungus</name>
    <name type="synonym">Peniophora carnosa</name>
    <dbReference type="NCBI Taxonomy" id="650164"/>
    <lineage>
        <taxon>Eukaryota</taxon>
        <taxon>Fungi</taxon>
        <taxon>Dikarya</taxon>
        <taxon>Basidiomycota</taxon>
        <taxon>Agaricomycotina</taxon>
        <taxon>Agaricomycetes</taxon>
        <taxon>Polyporales</taxon>
        <taxon>Phanerochaetaceae</taxon>
        <taxon>Phanerochaete</taxon>
    </lineage>
</organism>
<dbReference type="Proteomes" id="UP000008370">
    <property type="component" value="Unassembled WGS sequence"/>
</dbReference>
<feature type="region of interest" description="Disordered" evidence="1">
    <location>
        <begin position="1"/>
        <end position="101"/>
    </location>
</feature>
<gene>
    <name evidence="2" type="ORF">PHACADRAFT_253577</name>
</gene>
<reference evidence="2 3" key="1">
    <citation type="journal article" date="2012" name="BMC Genomics">
        <title>Comparative genomics of the white-rot fungi, Phanerochaete carnosa and P. chrysosporium, to elucidate the genetic basis of the distinct wood types they colonize.</title>
        <authorList>
            <person name="Suzuki H."/>
            <person name="MacDonald J."/>
            <person name="Syed K."/>
            <person name="Salamov A."/>
            <person name="Hori C."/>
            <person name="Aerts A."/>
            <person name="Henrissat B."/>
            <person name="Wiebenga A."/>
            <person name="vanKuyk P.A."/>
            <person name="Barry K."/>
            <person name="Lindquist E."/>
            <person name="LaButti K."/>
            <person name="Lapidus A."/>
            <person name="Lucas S."/>
            <person name="Coutinho P."/>
            <person name="Gong Y."/>
            <person name="Samejima M."/>
            <person name="Mahadevan R."/>
            <person name="Abou-Zaid M."/>
            <person name="de Vries R.P."/>
            <person name="Igarashi K."/>
            <person name="Yadav J.S."/>
            <person name="Grigoriev I.V."/>
            <person name="Master E.R."/>
        </authorList>
    </citation>
    <scope>NUCLEOTIDE SEQUENCE [LARGE SCALE GENOMIC DNA]</scope>
    <source>
        <strain evidence="2 3">HHB-10118-sp</strain>
    </source>
</reference>
<dbReference type="HOGENOM" id="CLU_1012333_0_0_1"/>
<dbReference type="GeneID" id="18915812"/>
<proteinExistence type="predicted"/>
<dbReference type="AlphaFoldDB" id="K5WB70"/>
<sequence length="275" mass="29478">MSYPFQSSYNVEYSNPGSPWTLDQPPQAQHTPTFQPDTPSNLSHSSVTASPVYNMQHLSPVESPLPIVQEYAQDPPRAQSYESPRTIQLEERGKALSSGSMQVRFESIDDSYFLRQQESAGSGRRASDQAPVSASVDEMSSSTRPSSSGAGPSRVPHGRPHSQAHPYRRPSEAASPPGTSTGKRVKLGKAVVDGTSDGDASTPVVRPERPPDNVFPLAKRNARPSRGVPALSLPHSKAAVPCPGMSVWRVSTYSEQRDQEAAGGGSGAATPRYAR</sequence>
<dbReference type="KEGG" id="pco:PHACADRAFT_253577"/>
<dbReference type="RefSeq" id="XP_007394294.1">
    <property type="nucleotide sequence ID" value="XM_007394232.1"/>
</dbReference>
<name>K5WB70_PHACS</name>
<evidence type="ECO:0000313" key="3">
    <source>
        <dbReference type="Proteomes" id="UP000008370"/>
    </source>
</evidence>
<feature type="region of interest" description="Disordered" evidence="1">
    <location>
        <begin position="116"/>
        <end position="242"/>
    </location>
</feature>
<feature type="compositionally biased region" description="Basic residues" evidence="1">
    <location>
        <begin position="156"/>
        <end position="168"/>
    </location>
</feature>
<feature type="compositionally biased region" description="Polar residues" evidence="1">
    <location>
        <begin position="1"/>
        <end position="18"/>
    </location>
</feature>
<evidence type="ECO:0000313" key="2">
    <source>
        <dbReference type="EMBL" id="EKM56445.1"/>
    </source>
</evidence>
<dbReference type="InParanoid" id="K5WB70"/>
<feature type="region of interest" description="Disordered" evidence="1">
    <location>
        <begin position="255"/>
        <end position="275"/>
    </location>
</feature>